<reference evidence="4 5" key="1">
    <citation type="submission" date="2022-04" db="EMBL/GenBank/DDBJ databases">
        <title>Genome draft of Actinomadura sp. ATCC 31491.</title>
        <authorList>
            <person name="Shi X."/>
            <person name="Du Y."/>
        </authorList>
    </citation>
    <scope>NUCLEOTIDE SEQUENCE [LARGE SCALE GENOMIC DNA]</scope>
    <source>
        <strain evidence="4 5">ATCC 31491</strain>
    </source>
</reference>
<gene>
    <name evidence="4" type="ORF">MF672_044895</name>
</gene>
<dbReference type="PANTHER" id="PTHR33495">
    <property type="entry name" value="ANTI-SIGMA FACTOR ANTAGONIST TM_1081-RELATED-RELATED"/>
    <property type="match status" value="1"/>
</dbReference>
<dbReference type="Gene3D" id="3.30.750.24">
    <property type="entry name" value="STAS domain"/>
    <property type="match status" value="1"/>
</dbReference>
<accession>A0ABT0G8H9</accession>
<dbReference type="PROSITE" id="PS50801">
    <property type="entry name" value="STAS"/>
    <property type="match status" value="1"/>
</dbReference>
<organism evidence="4 5">
    <name type="scientific">Actinomadura luzonensis</name>
    <dbReference type="NCBI Taxonomy" id="2805427"/>
    <lineage>
        <taxon>Bacteria</taxon>
        <taxon>Bacillati</taxon>
        <taxon>Actinomycetota</taxon>
        <taxon>Actinomycetes</taxon>
        <taxon>Streptosporangiales</taxon>
        <taxon>Thermomonosporaceae</taxon>
        <taxon>Actinomadura</taxon>
    </lineage>
</organism>
<dbReference type="InterPro" id="IPR036513">
    <property type="entry name" value="STAS_dom_sf"/>
</dbReference>
<dbReference type="Pfam" id="PF01740">
    <property type="entry name" value="STAS"/>
    <property type="match status" value="1"/>
</dbReference>
<dbReference type="CDD" id="cd07043">
    <property type="entry name" value="STAS_anti-anti-sigma_factors"/>
    <property type="match status" value="1"/>
</dbReference>
<dbReference type="NCBIfam" id="TIGR00377">
    <property type="entry name" value="ant_ant_sig"/>
    <property type="match status" value="1"/>
</dbReference>
<evidence type="ECO:0000256" key="1">
    <source>
        <dbReference type="ARBA" id="ARBA00009013"/>
    </source>
</evidence>
<evidence type="ECO:0000259" key="3">
    <source>
        <dbReference type="PROSITE" id="PS50801"/>
    </source>
</evidence>
<sequence length="136" mass="14711">MNELSAEVLEMTRQRHGEHVVVSLAGEVDVDNASRVRRCLDEAVDGTTHDTTHDTTHATSAAAAGRRGPRLVVDLSALTFIDTTGLGVLVRQLAALRERDGSMALVAPDGQVLRRLRRTNLAPLFPIYDTLSQALA</sequence>
<comment type="similarity">
    <text evidence="1 2">Belongs to the anti-sigma-factor antagonist family.</text>
</comment>
<feature type="domain" description="STAS" evidence="3">
    <location>
        <begin position="9"/>
        <end position="136"/>
    </location>
</feature>
<dbReference type="PANTHER" id="PTHR33495:SF2">
    <property type="entry name" value="ANTI-SIGMA FACTOR ANTAGONIST TM_1081-RELATED"/>
    <property type="match status" value="1"/>
</dbReference>
<proteinExistence type="inferred from homology"/>
<protein>
    <recommendedName>
        <fullName evidence="2">Anti-sigma factor antagonist</fullName>
    </recommendedName>
</protein>
<dbReference type="InterPro" id="IPR003658">
    <property type="entry name" value="Anti-sigma_ant"/>
</dbReference>
<keyword evidence="5" id="KW-1185">Reference proteome</keyword>
<dbReference type="Proteomes" id="UP001317259">
    <property type="component" value="Unassembled WGS sequence"/>
</dbReference>
<dbReference type="EMBL" id="JAKRKC020000002">
    <property type="protein sequence ID" value="MCK2220899.1"/>
    <property type="molecule type" value="Genomic_DNA"/>
</dbReference>
<dbReference type="SUPFAM" id="SSF52091">
    <property type="entry name" value="SpoIIaa-like"/>
    <property type="match status" value="1"/>
</dbReference>
<evidence type="ECO:0000313" key="5">
    <source>
        <dbReference type="Proteomes" id="UP001317259"/>
    </source>
</evidence>
<evidence type="ECO:0000313" key="4">
    <source>
        <dbReference type="EMBL" id="MCK2220899.1"/>
    </source>
</evidence>
<comment type="caution">
    <text evidence="4">The sequence shown here is derived from an EMBL/GenBank/DDBJ whole genome shotgun (WGS) entry which is preliminary data.</text>
</comment>
<name>A0ABT0G8H9_9ACTN</name>
<dbReference type="InterPro" id="IPR002645">
    <property type="entry name" value="STAS_dom"/>
</dbReference>
<evidence type="ECO:0000256" key="2">
    <source>
        <dbReference type="RuleBase" id="RU003749"/>
    </source>
</evidence>
<dbReference type="RefSeq" id="WP_247815756.1">
    <property type="nucleotide sequence ID" value="NZ_JAKRKC020000002.1"/>
</dbReference>